<keyword evidence="6" id="KW-0645">Protease</keyword>
<dbReference type="PROSITE" id="PS00136">
    <property type="entry name" value="SUBTILASE_ASP"/>
    <property type="match status" value="1"/>
</dbReference>
<dbReference type="Gene3D" id="3.40.50.200">
    <property type="entry name" value="Peptidase S8/S53 domain"/>
    <property type="match status" value="1"/>
</dbReference>
<organism evidence="6 7">
    <name type="scientific">Bacillus velezensis</name>
    <dbReference type="NCBI Taxonomy" id="492670"/>
    <lineage>
        <taxon>Bacteria</taxon>
        <taxon>Bacillati</taxon>
        <taxon>Bacillota</taxon>
        <taxon>Bacilli</taxon>
        <taxon>Bacillales</taxon>
        <taxon>Bacillaceae</taxon>
        <taxon>Bacillus</taxon>
        <taxon>Bacillus amyloliquefaciens group</taxon>
    </lineage>
</organism>
<evidence type="ECO:0000313" key="6">
    <source>
        <dbReference type="EMBL" id="QOY26946.1"/>
    </source>
</evidence>
<protein>
    <submittedName>
        <fullName evidence="6">Minor extracellular protease Epr</fullName>
        <ecNumber evidence="6">3.4.21.-</ecNumber>
    </submittedName>
</protein>
<dbReference type="GO" id="GO:0004252">
    <property type="term" value="F:serine-type endopeptidase activity"/>
    <property type="evidence" value="ECO:0007669"/>
    <property type="project" value="InterPro"/>
</dbReference>
<keyword evidence="4" id="KW-0732">Signal</keyword>
<comment type="similarity">
    <text evidence="1 3">Belongs to the peptidase S8 family.</text>
</comment>
<dbReference type="EMBL" id="CP063687">
    <property type="protein sequence ID" value="QOY26946.1"/>
    <property type="molecule type" value="Genomic_DNA"/>
</dbReference>
<dbReference type="InterPro" id="IPR010259">
    <property type="entry name" value="S8pro/Inhibitor_I9"/>
</dbReference>
<dbReference type="InterPro" id="IPR023827">
    <property type="entry name" value="Peptidase_S8_Asp-AS"/>
</dbReference>
<dbReference type="GO" id="GO:0006508">
    <property type="term" value="P:proteolysis"/>
    <property type="evidence" value="ECO:0007669"/>
    <property type="project" value="UniProtKB-KW"/>
</dbReference>
<name>A0A7W4LVI9_BACVE</name>
<evidence type="ECO:0000313" key="7">
    <source>
        <dbReference type="Proteomes" id="UP000587477"/>
    </source>
</evidence>
<dbReference type="Gene3D" id="3.30.70.80">
    <property type="entry name" value="Peptidase S8 propeptide/proteinase inhibitor I9"/>
    <property type="match status" value="1"/>
</dbReference>
<dbReference type="InterPro" id="IPR037045">
    <property type="entry name" value="S8pro/Inhibitor_I9_sf"/>
</dbReference>
<dbReference type="AlphaFoldDB" id="A0A7W4LVI9"/>
<dbReference type="Proteomes" id="UP000587477">
    <property type="component" value="Chromosome"/>
</dbReference>
<evidence type="ECO:0000256" key="2">
    <source>
        <dbReference type="ARBA" id="ARBA00022801"/>
    </source>
</evidence>
<proteinExistence type="inferred from homology"/>
<feature type="domain" description="Inhibitor I9" evidence="5">
    <location>
        <begin position="24"/>
        <end position="91"/>
    </location>
</feature>
<reference evidence="7" key="1">
    <citation type="submission" date="2020-10" db="EMBL/GenBank/DDBJ databases">
        <title>Complete genome sequence of Bacillus velezensis NST6.</title>
        <authorList>
            <person name="Choi J."/>
        </authorList>
    </citation>
    <scope>NUCLEOTIDE SEQUENCE [LARGE SCALE GENOMIC DNA]</scope>
    <source>
        <strain evidence="7">NST6</strain>
    </source>
</reference>
<sequence>MYHILKPIMAAALCVSLFSAAAPAHAETHDRDVIVVYKNQNGKESAIDSGADVEQTYQHLPAVAVSADSQTVKDLKQDPDILYVEDNVSFQAAGGSDIRPLSAAQSSSYALPQWDIEPTQVKQAWKEGLTGKKVKVAVIDSGIYPHDDLSIAGGYSAVSYTSHTKMTTDTGRMSPESLRPNMTDTALTASRRMSGYMRLRH</sequence>
<dbReference type="SUPFAM" id="SSF52743">
    <property type="entry name" value="Subtilisin-like"/>
    <property type="match status" value="1"/>
</dbReference>
<comment type="caution">
    <text evidence="3">Lacks conserved residue(s) required for the propagation of feature annotation.</text>
</comment>
<dbReference type="Pfam" id="PF05922">
    <property type="entry name" value="Inhibitor_I9"/>
    <property type="match status" value="1"/>
</dbReference>
<gene>
    <name evidence="6" type="primary">epr_3</name>
    <name evidence="6" type="ORF">BACVE_001957</name>
</gene>
<evidence type="ECO:0000256" key="1">
    <source>
        <dbReference type="ARBA" id="ARBA00011073"/>
    </source>
</evidence>
<dbReference type="InterPro" id="IPR036852">
    <property type="entry name" value="Peptidase_S8/S53_dom_sf"/>
</dbReference>
<feature type="chain" id="PRO_5030719092" evidence="4">
    <location>
        <begin position="27"/>
        <end position="201"/>
    </location>
</feature>
<evidence type="ECO:0000256" key="4">
    <source>
        <dbReference type="SAM" id="SignalP"/>
    </source>
</evidence>
<accession>A0A7W4LVI9</accession>
<dbReference type="SUPFAM" id="SSF54897">
    <property type="entry name" value="Protease propeptides/inhibitors"/>
    <property type="match status" value="1"/>
</dbReference>
<dbReference type="PROSITE" id="PS51892">
    <property type="entry name" value="SUBTILASE"/>
    <property type="match status" value="1"/>
</dbReference>
<evidence type="ECO:0000256" key="3">
    <source>
        <dbReference type="PROSITE-ProRule" id="PRU01240"/>
    </source>
</evidence>
<keyword evidence="2 6" id="KW-0378">Hydrolase</keyword>
<evidence type="ECO:0000259" key="5">
    <source>
        <dbReference type="Pfam" id="PF05922"/>
    </source>
</evidence>
<dbReference type="EC" id="3.4.21.-" evidence="6"/>
<feature type="signal peptide" evidence="4">
    <location>
        <begin position="1"/>
        <end position="26"/>
    </location>
</feature>